<reference evidence="2" key="1">
    <citation type="submission" date="2020-05" db="EMBL/GenBank/DDBJ databases">
        <authorList>
            <person name="Chiriac C."/>
            <person name="Salcher M."/>
            <person name="Ghai R."/>
            <person name="Kavagutti S V."/>
        </authorList>
    </citation>
    <scope>NUCLEOTIDE SEQUENCE</scope>
</reference>
<dbReference type="InterPro" id="IPR030395">
    <property type="entry name" value="GP_PDE_dom"/>
</dbReference>
<organism evidence="2">
    <name type="scientific">freshwater metagenome</name>
    <dbReference type="NCBI Taxonomy" id="449393"/>
    <lineage>
        <taxon>unclassified sequences</taxon>
        <taxon>metagenomes</taxon>
        <taxon>ecological metagenomes</taxon>
    </lineage>
</organism>
<gene>
    <name evidence="2" type="ORF">UFOPK1581_00302</name>
</gene>
<dbReference type="Gene3D" id="3.20.20.190">
    <property type="entry name" value="Phosphatidylinositol (PI) phosphodiesterase"/>
    <property type="match status" value="1"/>
</dbReference>
<name>A0A6J6CMZ9_9ZZZZ</name>
<accession>A0A6J6CMZ9</accession>
<dbReference type="GO" id="GO:0008081">
    <property type="term" value="F:phosphoric diester hydrolase activity"/>
    <property type="evidence" value="ECO:0007669"/>
    <property type="project" value="InterPro"/>
</dbReference>
<dbReference type="PANTHER" id="PTHR46211:SF14">
    <property type="entry name" value="GLYCEROPHOSPHODIESTER PHOSPHODIESTERASE"/>
    <property type="match status" value="1"/>
</dbReference>
<proteinExistence type="predicted"/>
<dbReference type="PROSITE" id="PS50007">
    <property type="entry name" value="PIPLC_X_DOMAIN"/>
    <property type="match status" value="1"/>
</dbReference>
<evidence type="ECO:0000259" key="1">
    <source>
        <dbReference type="PROSITE" id="PS51704"/>
    </source>
</evidence>
<dbReference type="EMBL" id="CAEZTB010000033">
    <property type="protein sequence ID" value="CAB4552972.1"/>
    <property type="molecule type" value="Genomic_DNA"/>
</dbReference>
<dbReference type="InterPro" id="IPR017946">
    <property type="entry name" value="PLC-like_Pdiesterase_TIM-brl"/>
</dbReference>
<dbReference type="GO" id="GO:0006629">
    <property type="term" value="P:lipid metabolic process"/>
    <property type="evidence" value="ECO:0007669"/>
    <property type="project" value="InterPro"/>
</dbReference>
<dbReference type="PROSITE" id="PS51704">
    <property type="entry name" value="GP_PDE"/>
    <property type="match status" value="1"/>
</dbReference>
<evidence type="ECO:0000313" key="2">
    <source>
        <dbReference type="EMBL" id="CAB4552972.1"/>
    </source>
</evidence>
<protein>
    <submittedName>
        <fullName evidence="2">Unannotated protein</fullName>
    </submittedName>
</protein>
<sequence length="258" mass="28491">MNTSGYLGTLPDSRPRIFAHRGLTFQGDRQVVDENTINAFELALAAGADYLETDLQLTKDGVPVLFHDSDLTRLLGSKSLISAFSFQELKEIRLPLGGSIPSLQEALERFPTAKFNLDFKTRSTERPGIDVIVSLNASNRVLVSSFSESSRARALRYAPEQITSSAGSSKVLASYIFARLGLTKFLAITLSDVQALQIPTKMYGIDFTHPRFVEEILGENKEIHYWTINDPAEMTSLYLLGAHGIVTDRADIATKVFS</sequence>
<dbReference type="Pfam" id="PF03009">
    <property type="entry name" value="GDPD"/>
    <property type="match status" value="1"/>
</dbReference>
<dbReference type="SUPFAM" id="SSF51695">
    <property type="entry name" value="PLC-like phosphodiesterases"/>
    <property type="match status" value="1"/>
</dbReference>
<dbReference type="AlphaFoldDB" id="A0A6J6CMZ9"/>
<feature type="domain" description="GP-PDE" evidence="1">
    <location>
        <begin position="15"/>
        <end position="257"/>
    </location>
</feature>
<dbReference type="PANTHER" id="PTHR46211">
    <property type="entry name" value="GLYCEROPHOSPHORYL DIESTER PHOSPHODIESTERASE"/>
    <property type="match status" value="1"/>
</dbReference>